<dbReference type="PANTHER" id="PTHR36699">
    <property type="entry name" value="LD-TRANSPEPTIDASE"/>
    <property type="match status" value="1"/>
</dbReference>
<evidence type="ECO:0000256" key="4">
    <source>
        <dbReference type="ARBA" id="ARBA00022960"/>
    </source>
</evidence>
<dbReference type="InterPro" id="IPR005490">
    <property type="entry name" value="LD_TPept_cat_dom"/>
</dbReference>
<keyword evidence="11" id="KW-1185">Reference proteome</keyword>
<dbReference type="InterPro" id="IPR038063">
    <property type="entry name" value="Transpep_catalytic_dom"/>
</dbReference>
<keyword evidence="5 7" id="KW-0573">Peptidoglycan synthesis</keyword>
<dbReference type="SUPFAM" id="SSF141523">
    <property type="entry name" value="L,D-transpeptidase catalytic domain-like"/>
    <property type="match status" value="1"/>
</dbReference>
<accession>A0ABY4CWS0</accession>
<evidence type="ECO:0000256" key="8">
    <source>
        <dbReference type="SAM" id="SignalP"/>
    </source>
</evidence>
<evidence type="ECO:0000256" key="2">
    <source>
        <dbReference type="ARBA" id="ARBA00005992"/>
    </source>
</evidence>
<sequence length="254" mass="28069">MRLLALLAAALLLTLCARSASPLTRSFPDPDPVFRAQQQQYPRVRDAYATHETELHALLRRHGIAAGRLELYSRAFKIGRRLEAWGREQGTGEFVLLRTYRLAGTSGTLGPKRQSGDGQIPEGFYHINRFNPASTYHLSLGLDYPNAADLRQAAPNPGGDIFIHGSDVTVGCLPITDAGIRELYVLAVEARSTGQTDIAVHIFPFEMTAANLARRATSPHHMFWLGLLPGYQYFEETHQLPIMRVDAGGAYAVE</sequence>
<evidence type="ECO:0000259" key="9">
    <source>
        <dbReference type="PROSITE" id="PS52029"/>
    </source>
</evidence>
<dbReference type="RefSeq" id="WP_243797042.1">
    <property type="nucleotide sequence ID" value="NZ_CP094669.1"/>
</dbReference>
<dbReference type="EMBL" id="CP094669">
    <property type="protein sequence ID" value="UOG73944.1"/>
    <property type="molecule type" value="Genomic_DNA"/>
</dbReference>
<comment type="pathway">
    <text evidence="1 7">Cell wall biogenesis; peptidoglycan biosynthesis.</text>
</comment>
<feature type="signal peptide" evidence="8">
    <location>
        <begin position="1"/>
        <end position="19"/>
    </location>
</feature>
<dbReference type="PANTHER" id="PTHR36699:SF1">
    <property type="entry name" value="L,D-TRANSPEPTIDASE YAFK-RELATED"/>
    <property type="match status" value="1"/>
</dbReference>
<evidence type="ECO:0000313" key="10">
    <source>
        <dbReference type="EMBL" id="UOG73944.1"/>
    </source>
</evidence>
<evidence type="ECO:0000256" key="5">
    <source>
        <dbReference type="ARBA" id="ARBA00022984"/>
    </source>
</evidence>
<reference evidence="10 11" key="1">
    <citation type="submission" date="2022-03" db="EMBL/GenBank/DDBJ databases">
        <title>Hymenobactersp. isolated from the air.</title>
        <authorList>
            <person name="Won M."/>
            <person name="Kwon S.-W."/>
        </authorList>
    </citation>
    <scope>NUCLEOTIDE SEQUENCE [LARGE SCALE GENOMIC DNA]</scope>
    <source>
        <strain evidence="10 11">KACC 21982</strain>
    </source>
</reference>
<dbReference type="CDD" id="cd16913">
    <property type="entry name" value="YkuD_like"/>
    <property type="match status" value="1"/>
</dbReference>
<dbReference type="Proteomes" id="UP000831113">
    <property type="component" value="Chromosome"/>
</dbReference>
<evidence type="ECO:0000256" key="1">
    <source>
        <dbReference type="ARBA" id="ARBA00004752"/>
    </source>
</evidence>
<dbReference type="Pfam" id="PF03734">
    <property type="entry name" value="YkuD"/>
    <property type="match status" value="1"/>
</dbReference>
<keyword evidence="3" id="KW-0808">Transferase</keyword>
<feature type="chain" id="PRO_5046957872" description="L,D-TPase catalytic domain-containing protein" evidence="8">
    <location>
        <begin position="20"/>
        <end position="254"/>
    </location>
</feature>
<feature type="active site" description="Nucleophile" evidence="7">
    <location>
        <position position="172"/>
    </location>
</feature>
<feature type="active site" description="Proton donor/acceptor" evidence="7">
    <location>
        <position position="164"/>
    </location>
</feature>
<feature type="domain" description="L,D-TPase catalytic" evidence="9">
    <location>
        <begin position="71"/>
        <end position="203"/>
    </location>
</feature>
<dbReference type="PROSITE" id="PS52029">
    <property type="entry name" value="LD_TPASE"/>
    <property type="match status" value="1"/>
</dbReference>
<evidence type="ECO:0000256" key="3">
    <source>
        <dbReference type="ARBA" id="ARBA00022679"/>
    </source>
</evidence>
<evidence type="ECO:0000313" key="11">
    <source>
        <dbReference type="Proteomes" id="UP000831113"/>
    </source>
</evidence>
<comment type="similarity">
    <text evidence="2">Belongs to the YkuD family.</text>
</comment>
<proteinExistence type="inferred from homology"/>
<gene>
    <name evidence="10" type="ORF">MTX78_17700</name>
</gene>
<keyword evidence="4 7" id="KW-0133">Cell shape</keyword>
<evidence type="ECO:0000256" key="7">
    <source>
        <dbReference type="PROSITE-ProRule" id="PRU01373"/>
    </source>
</evidence>
<protein>
    <recommendedName>
        <fullName evidence="9">L,D-TPase catalytic domain-containing protein</fullName>
    </recommendedName>
</protein>
<keyword evidence="8" id="KW-0732">Signal</keyword>
<keyword evidence="6 7" id="KW-0961">Cell wall biogenesis/degradation</keyword>
<name>A0ABY4CWS0_9BACT</name>
<evidence type="ECO:0000256" key="6">
    <source>
        <dbReference type="ARBA" id="ARBA00023316"/>
    </source>
</evidence>
<organism evidence="10 11">
    <name type="scientific">Hymenobacter tibetensis</name>
    <dbReference type="NCBI Taxonomy" id="497967"/>
    <lineage>
        <taxon>Bacteria</taxon>
        <taxon>Pseudomonadati</taxon>
        <taxon>Bacteroidota</taxon>
        <taxon>Cytophagia</taxon>
        <taxon>Cytophagales</taxon>
        <taxon>Hymenobacteraceae</taxon>
        <taxon>Hymenobacter</taxon>
    </lineage>
</organism>